<dbReference type="InterPro" id="IPR007315">
    <property type="entry name" value="PIG-V/Gpi18"/>
</dbReference>
<evidence type="ECO:0000256" key="5">
    <source>
        <dbReference type="ARBA" id="ARBA00022679"/>
    </source>
</evidence>
<feature type="transmembrane region" description="Helical" evidence="11">
    <location>
        <begin position="250"/>
        <end position="270"/>
    </location>
</feature>
<keyword evidence="9 11" id="KW-0472">Membrane</keyword>
<reference evidence="12 13" key="1">
    <citation type="submission" date="2022-06" db="EMBL/GenBank/DDBJ databases">
        <title>Draft genome sequence of type strain Streptomyces rubrisoli DSM 42083.</title>
        <authorList>
            <person name="Duangmal K."/>
            <person name="Klaysubun C."/>
        </authorList>
    </citation>
    <scope>NUCLEOTIDE SEQUENCE [LARGE SCALE GENOMIC DNA]</scope>
    <source>
        <strain evidence="12 13">DSM 42083</strain>
    </source>
</reference>
<evidence type="ECO:0000313" key="12">
    <source>
        <dbReference type="EMBL" id="MCQ4044999.1"/>
    </source>
</evidence>
<evidence type="ECO:0000256" key="4">
    <source>
        <dbReference type="ARBA" id="ARBA00022676"/>
    </source>
</evidence>
<evidence type="ECO:0000256" key="1">
    <source>
        <dbReference type="ARBA" id="ARBA00004477"/>
    </source>
</evidence>
<evidence type="ECO:0000256" key="9">
    <source>
        <dbReference type="ARBA" id="ARBA00023136"/>
    </source>
</evidence>
<feature type="transmembrane region" description="Helical" evidence="11">
    <location>
        <begin position="51"/>
        <end position="72"/>
    </location>
</feature>
<keyword evidence="13" id="KW-1185">Reference proteome</keyword>
<keyword evidence="6 11" id="KW-0812">Transmembrane</keyword>
<evidence type="ECO:0000256" key="11">
    <source>
        <dbReference type="SAM" id="Phobius"/>
    </source>
</evidence>
<protein>
    <recommendedName>
        <fullName evidence="14">Integral membrane protein</fullName>
    </recommendedName>
</protein>
<dbReference type="RefSeq" id="WP_255931128.1">
    <property type="nucleotide sequence ID" value="NZ_JANFNH010000035.1"/>
</dbReference>
<comment type="pathway">
    <text evidence="2">Glycolipid biosynthesis; glycosylphosphatidylinositol-anchor biosynthesis.</text>
</comment>
<name>A0ABT1PI23_9ACTN</name>
<feature type="transmembrane region" description="Helical" evidence="11">
    <location>
        <begin position="312"/>
        <end position="331"/>
    </location>
</feature>
<feature type="transmembrane region" description="Helical" evidence="11">
    <location>
        <begin position="195"/>
        <end position="212"/>
    </location>
</feature>
<dbReference type="EMBL" id="JANFNH010000035">
    <property type="protein sequence ID" value="MCQ4044999.1"/>
    <property type="molecule type" value="Genomic_DNA"/>
</dbReference>
<evidence type="ECO:0000256" key="8">
    <source>
        <dbReference type="ARBA" id="ARBA00022989"/>
    </source>
</evidence>
<feature type="transmembrane region" description="Helical" evidence="11">
    <location>
        <begin position="224"/>
        <end position="244"/>
    </location>
</feature>
<evidence type="ECO:0008006" key="14">
    <source>
        <dbReference type="Google" id="ProtNLM"/>
    </source>
</evidence>
<keyword evidence="4" id="KW-0328">Glycosyltransferase</keyword>
<evidence type="ECO:0000256" key="10">
    <source>
        <dbReference type="SAM" id="MobiDB-lite"/>
    </source>
</evidence>
<keyword evidence="8 11" id="KW-1133">Transmembrane helix</keyword>
<sequence>MVDVAPPPDSSAAENGAGSSGTRGTVADWRVRLAELLRREPVTIRFARREALNAAGIYLAVSALAFTVLLLLSHHLGYGVVQVLSKWDSKNYLSVAEHGYPHHLSYQRDGIPKWSTLAFFPLVPALIRAVHLVTGLGYPYAGVVVSWLAATAAAVGVHTLARSVLGRRVGYACVGLWACSPYAFALWVPYSEACFSAVLMWALIAVIARRWVAAGALTALAGTIRPTASVLVGVLVLSAIWALLRRRDGWRPWLALGLAPLGLVFSWLYLGSRVGRWDGWFEAEKAWGQSFDFGRGSLHFLKQVATYQHIDIRYPVVLALILLVAVAVVALAMDRKVPWPLVLALAGAWELMFGTPGSPLSKPRFMLPFLPVLLLLVARPVARLPRLVQGCLYGCGAVFAGWYGVGLLMLFRWSP</sequence>
<gene>
    <name evidence="12" type="ORF">NON19_23940</name>
</gene>
<comment type="caution">
    <text evidence="12">The sequence shown here is derived from an EMBL/GenBank/DDBJ whole genome shotgun (WGS) entry which is preliminary data.</text>
</comment>
<keyword evidence="5" id="KW-0808">Transferase</keyword>
<evidence type="ECO:0000256" key="6">
    <source>
        <dbReference type="ARBA" id="ARBA00022692"/>
    </source>
</evidence>
<dbReference type="Proteomes" id="UP001206206">
    <property type="component" value="Unassembled WGS sequence"/>
</dbReference>
<accession>A0ABT1PI23</accession>
<dbReference type="PANTHER" id="PTHR12468">
    <property type="entry name" value="GPI MANNOSYLTRANSFERASE 2"/>
    <property type="match status" value="1"/>
</dbReference>
<feature type="transmembrane region" description="Helical" evidence="11">
    <location>
        <begin position="387"/>
        <end position="411"/>
    </location>
</feature>
<feature type="region of interest" description="Disordered" evidence="10">
    <location>
        <begin position="1"/>
        <end position="23"/>
    </location>
</feature>
<feature type="transmembrane region" description="Helical" evidence="11">
    <location>
        <begin position="169"/>
        <end position="189"/>
    </location>
</feature>
<evidence type="ECO:0000256" key="7">
    <source>
        <dbReference type="ARBA" id="ARBA00022824"/>
    </source>
</evidence>
<feature type="transmembrane region" description="Helical" evidence="11">
    <location>
        <begin position="137"/>
        <end position="157"/>
    </location>
</feature>
<organism evidence="12 13">
    <name type="scientific">Streptantibioticus rubrisoli</name>
    <dbReference type="NCBI Taxonomy" id="1387313"/>
    <lineage>
        <taxon>Bacteria</taxon>
        <taxon>Bacillati</taxon>
        <taxon>Actinomycetota</taxon>
        <taxon>Actinomycetes</taxon>
        <taxon>Kitasatosporales</taxon>
        <taxon>Streptomycetaceae</taxon>
        <taxon>Streptantibioticus</taxon>
    </lineage>
</organism>
<feature type="transmembrane region" description="Helical" evidence="11">
    <location>
        <begin position="365"/>
        <end position="381"/>
    </location>
</feature>
<evidence type="ECO:0000256" key="2">
    <source>
        <dbReference type="ARBA" id="ARBA00004687"/>
    </source>
</evidence>
<keyword evidence="7" id="KW-0256">Endoplasmic reticulum</keyword>
<dbReference type="PANTHER" id="PTHR12468:SF2">
    <property type="entry name" value="GPI MANNOSYLTRANSFERASE 2"/>
    <property type="match status" value="1"/>
</dbReference>
<keyword evidence="3" id="KW-0337">GPI-anchor biosynthesis</keyword>
<proteinExistence type="predicted"/>
<evidence type="ECO:0000313" key="13">
    <source>
        <dbReference type="Proteomes" id="UP001206206"/>
    </source>
</evidence>
<comment type="subcellular location">
    <subcellularLocation>
        <location evidence="1">Endoplasmic reticulum membrane</location>
        <topology evidence="1">Multi-pass membrane protein</topology>
    </subcellularLocation>
</comment>
<evidence type="ECO:0000256" key="3">
    <source>
        <dbReference type="ARBA" id="ARBA00022502"/>
    </source>
</evidence>